<keyword evidence="2" id="KW-1185">Reference proteome</keyword>
<evidence type="ECO:0000313" key="1">
    <source>
        <dbReference type="EMBL" id="WLR44519.1"/>
    </source>
</evidence>
<sequence length="188" mass="21347">MGQLAVKQQTQEQQATTLSIIDTVDLEAVQSTLSKINQFQMVIQNTLKREHDFGVIPGTGKPTLLKPGAEKIHMLFGVTSEYEVTEKIQDYDKGFFAFTIRCMIYKDGNKITEGVGHCNTKERKYIKQDAYTLANTCLKMAKKRAQIDATLTLASLSEIFTQDIEDIKEFTQTENIETMTLKMQHKLN</sequence>
<keyword evidence="1" id="KW-0614">Plasmid</keyword>
<dbReference type="Proteomes" id="UP001197974">
    <property type="component" value="Plasmid unnamed2"/>
</dbReference>
<dbReference type="RefSeq" id="WP_306021014.1">
    <property type="nucleotide sequence ID" value="NZ_CP129015.1"/>
</dbReference>
<organism evidence="1 2">
    <name type="scientific">Bacillus carboniphilus</name>
    <dbReference type="NCBI Taxonomy" id="86663"/>
    <lineage>
        <taxon>Bacteria</taxon>
        <taxon>Bacillati</taxon>
        <taxon>Bacillota</taxon>
        <taxon>Bacilli</taxon>
        <taxon>Bacillales</taxon>
        <taxon>Bacillaceae</taxon>
        <taxon>Bacillus</taxon>
    </lineage>
</organism>
<evidence type="ECO:0000313" key="2">
    <source>
        <dbReference type="Proteomes" id="UP001197974"/>
    </source>
</evidence>
<accession>A0ABY9K0I4</accession>
<reference evidence="1 2" key="1">
    <citation type="submission" date="2023-06" db="EMBL/GenBank/DDBJ databases">
        <title>Five Gram-positive bacteria isolated from mangrove sediments in Shenzhen, Guangdong, China.</title>
        <authorList>
            <person name="Yu S."/>
            <person name="Zheng W."/>
            <person name="Huang Y."/>
        </authorList>
    </citation>
    <scope>NUCLEOTIDE SEQUENCE [LARGE SCALE GENOMIC DNA]</scope>
    <source>
        <strain evidence="1 2">SaN35-3</strain>
        <plasmid evidence="1 2">unnamed2</plasmid>
    </source>
</reference>
<geneLocation type="plasmid" evidence="1 2">
    <name>unnamed2</name>
</geneLocation>
<name>A0ABY9K0I4_9BACI</name>
<protein>
    <submittedName>
        <fullName evidence="1">Uncharacterized protein</fullName>
    </submittedName>
</protein>
<proteinExistence type="predicted"/>
<gene>
    <name evidence="1" type="ORF">LC087_19320</name>
</gene>
<dbReference type="EMBL" id="CP129015">
    <property type="protein sequence ID" value="WLR44519.1"/>
    <property type="molecule type" value="Genomic_DNA"/>
</dbReference>